<evidence type="ECO:0008006" key="4">
    <source>
        <dbReference type="Google" id="ProtNLM"/>
    </source>
</evidence>
<dbReference type="EMBL" id="GL883020">
    <property type="protein sequence ID" value="EGG18033.1"/>
    <property type="molecule type" value="Genomic_DNA"/>
</dbReference>
<evidence type="ECO:0000313" key="3">
    <source>
        <dbReference type="Proteomes" id="UP000007797"/>
    </source>
</evidence>
<evidence type="ECO:0000313" key="2">
    <source>
        <dbReference type="EMBL" id="EGG18033.1"/>
    </source>
</evidence>
<dbReference type="AlphaFoldDB" id="F4Q213"/>
<dbReference type="RefSeq" id="XP_004356926.1">
    <property type="nucleotide sequence ID" value="XM_004356872.1"/>
</dbReference>
<organism evidence="2 3">
    <name type="scientific">Cavenderia fasciculata</name>
    <name type="common">Slime mold</name>
    <name type="synonym">Dictyostelium fasciculatum</name>
    <dbReference type="NCBI Taxonomy" id="261658"/>
    <lineage>
        <taxon>Eukaryota</taxon>
        <taxon>Amoebozoa</taxon>
        <taxon>Evosea</taxon>
        <taxon>Eumycetozoa</taxon>
        <taxon>Dictyostelia</taxon>
        <taxon>Acytosteliales</taxon>
        <taxon>Cavenderiaceae</taxon>
        <taxon>Cavenderia</taxon>
    </lineage>
</organism>
<name>F4Q213_CACFS</name>
<keyword evidence="3" id="KW-1185">Reference proteome</keyword>
<dbReference type="Proteomes" id="UP000007797">
    <property type="component" value="Unassembled WGS sequence"/>
</dbReference>
<evidence type="ECO:0000256" key="1">
    <source>
        <dbReference type="SAM" id="MobiDB-lite"/>
    </source>
</evidence>
<protein>
    <recommendedName>
        <fullName evidence="4">Ankyrin repeat-containing protein</fullName>
    </recommendedName>
</protein>
<dbReference type="PANTHER" id="PTHR32142:SF55">
    <property type="entry name" value="ANKYRIN REPEAT-CONTAINING PROTEIN-RELATED"/>
    <property type="match status" value="1"/>
</dbReference>
<dbReference type="KEGG" id="dfa:DFA_06700"/>
<dbReference type="PANTHER" id="PTHR32142">
    <property type="entry name" value="B BOX-TYPE DOMAIN-CONTAINING PROTEIN-RELATED"/>
    <property type="match status" value="1"/>
</dbReference>
<reference evidence="3" key="1">
    <citation type="journal article" date="2011" name="Genome Res.">
        <title>Phylogeny-wide analysis of social amoeba genomes highlights ancient origins for complex intercellular communication.</title>
        <authorList>
            <person name="Heidel A.J."/>
            <person name="Lawal H.M."/>
            <person name="Felder M."/>
            <person name="Schilde C."/>
            <person name="Helps N.R."/>
            <person name="Tunggal B."/>
            <person name="Rivero F."/>
            <person name="John U."/>
            <person name="Schleicher M."/>
            <person name="Eichinger L."/>
            <person name="Platzer M."/>
            <person name="Noegel A.A."/>
            <person name="Schaap P."/>
            <person name="Gloeckner G."/>
        </authorList>
    </citation>
    <scope>NUCLEOTIDE SEQUENCE [LARGE SCALE GENOMIC DNA]</scope>
    <source>
        <strain evidence="3">SH3</strain>
    </source>
</reference>
<feature type="region of interest" description="Disordered" evidence="1">
    <location>
        <begin position="465"/>
        <end position="489"/>
    </location>
</feature>
<dbReference type="GeneID" id="14870190"/>
<proteinExistence type="predicted"/>
<feature type="compositionally biased region" description="Acidic residues" evidence="1">
    <location>
        <begin position="479"/>
        <end position="489"/>
    </location>
</feature>
<dbReference type="OrthoDB" id="22074at2759"/>
<sequence>MNNQLQLQLKLQPQHQSINNVLHNNYYLKLILNRVKENNDQLHGLRSLRYKYKFITSVEWMVYNKYFELLKVKVERGERLTVSQNGMRLLFLKVEDHEMIKKMLQQYKEEFINKPKAIEFACLSGSLELVQQLIGMNQSSMNAGARTPLDIGWMAGDPLLGSLVAPRGGIELVMYLHESIPGCSIKDLGAARMVNFLRHLRPSNREKLPLVMKFFPIHQLYNLTVFDILLSHDPEFIEWYLSTVQKNSPDLNIKMFSFYLQANAIFFPTSHANTQLPKNLFKMIRFYRSESTRQEMLYILEKKKLYLSQTSRIFVSLVNHTSASGSIYQLEKIKLVVEQLLSHYDETTPLYNVILNLIISVECMDLFQDSFYLYTVIKALLRFGIKDFKIIKYFMHYLVYTSITIQLERLVDPDTSMDQFSILIRLLYLYHKSIPIHSLKIYDFEDCQPDIIHYLIANNLFEPDDDDEEEKVDRKFYDQTDDDDEGIYF</sequence>
<gene>
    <name evidence="2" type="ORF">DFA_06700</name>
</gene>
<accession>F4Q213</accession>